<dbReference type="RefSeq" id="WP_133206498.1">
    <property type="nucleotide sequence ID" value="NZ_SMRU01000037.1"/>
</dbReference>
<dbReference type="EMBL" id="SMRU01000037">
    <property type="protein sequence ID" value="TDF90071.1"/>
    <property type="molecule type" value="Genomic_DNA"/>
</dbReference>
<name>A0A4R5K6T7_9MICC</name>
<evidence type="ECO:0000313" key="2">
    <source>
        <dbReference type="EMBL" id="TDF90071.1"/>
    </source>
</evidence>
<gene>
    <name evidence="2" type="ORF">E1809_22575</name>
</gene>
<evidence type="ECO:0000313" key="3">
    <source>
        <dbReference type="Proteomes" id="UP000295511"/>
    </source>
</evidence>
<organism evidence="2 3">
    <name type="scientific">Arthrobacter terricola</name>
    <dbReference type="NCBI Taxonomy" id="2547396"/>
    <lineage>
        <taxon>Bacteria</taxon>
        <taxon>Bacillati</taxon>
        <taxon>Actinomycetota</taxon>
        <taxon>Actinomycetes</taxon>
        <taxon>Micrococcales</taxon>
        <taxon>Micrococcaceae</taxon>
        <taxon>Arthrobacter</taxon>
    </lineage>
</organism>
<protein>
    <submittedName>
        <fullName evidence="2">Uncharacterized protein</fullName>
    </submittedName>
</protein>
<keyword evidence="1" id="KW-1133">Transmembrane helix</keyword>
<keyword evidence="1" id="KW-0812">Transmembrane</keyword>
<dbReference type="AlphaFoldDB" id="A0A4R5K6T7"/>
<dbReference type="Proteomes" id="UP000295511">
    <property type="component" value="Unassembled WGS sequence"/>
</dbReference>
<accession>A0A4R5K6T7</accession>
<reference evidence="2 3" key="1">
    <citation type="submission" date="2019-03" db="EMBL/GenBank/DDBJ databases">
        <title>Whole genome sequence of Arthrobacter sp JH1-1.</title>
        <authorList>
            <person name="Trinh H.N."/>
        </authorList>
    </citation>
    <scope>NUCLEOTIDE SEQUENCE [LARGE SCALE GENOMIC DNA]</scope>
    <source>
        <strain evidence="2 3">JH1-1</strain>
    </source>
</reference>
<feature type="transmembrane region" description="Helical" evidence="1">
    <location>
        <begin position="12"/>
        <end position="39"/>
    </location>
</feature>
<evidence type="ECO:0000256" key="1">
    <source>
        <dbReference type="SAM" id="Phobius"/>
    </source>
</evidence>
<dbReference type="OrthoDB" id="4950679at2"/>
<comment type="caution">
    <text evidence="2">The sequence shown here is derived from an EMBL/GenBank/DDBJ whole genome shotgun (WGS) entry which is preliminary data.</text>
</comment>
<keyword evidence="3" id="KW-1185">Reference proteome</keyword>
<sequence>MQLDLTNLDINTYVFVGTLVFGLIIAAFITVAAMAVLAMVGAGSLAWYTVKTVLGGLVNGINFAWDQLVHHAGKVELPGEFPTQAAPSTGTYPRVALRDS</sequence>
<keyword evidence="1" id="KW-0472">Membrane</keyword>
<feature type="transmembrane region" description="Helical" evidence="1">
    <location>
        <begin position="45"/>
        <end position="65"/>
    </location>
</feature>
<proteinExistence type="predicted"/>